<dbReference type="Proteomes" id="UP000000421">
    <property type="component" value="Chromosome"/>
</dbReference>
<organism evidence="2 3">
    <name type="scientific">Bartonella henselae (strain ATCC 49882 / DSM 28221 / CCUG 30454 / Houston 1)</name>
    <name type="common">Rochalimaea henselae</name>
    <dbReference type="NCBI Taxonomy" id="283166"/>
    <lineage>
        <taxon>Bacteria</taxon>
        <taxon>Pseudomonadati</taxon>
        <taxon>Pseudomonadota</taxon>
        <taxon>Alphaproteobacteria</taxon>
        <taxon>Hyphomicrobiales</taxon>
        <taxon>Bartonellaceae</taxon>
        <taxon>Bartonella</taxon>
    </lineage>
</organism>
<feature type="compositionally biased region" description="Basic and acidic residues" evidence="1">
    <location>
        <begin position="632"/>
        <end position="641"/>
    </location>
</feature>
<reference evidence="2 3" key="1">
    <citation type="journal article" date="2004" name="Proc. Natl. Acad. Sci. U.S.A.">
        <title>The louse-borne human pathogen Bartonella quintana is a genomic derivative of the zoonotic agent Bartonella henselae.</title>
        <authorList>
            <person name="Alsmark U.C.M."/>
            <person name="Frank A.C."/>
            <person name="Karlberg E.O."/>
            <person name="Legault B.-A."/>
            <person name="Ardell D.H."/>
            <person name="Canbaeck B."/>
            <person name="Eriksson A.-S."/>
            <person name="Naeslund A.K."/>
            <person name="Handley S.A."/>
            <person name="Huvet M."/>
            <person name="La Scola B."/>
            <person name="Holmberg M."/>
            <person name="Andersson S.G.E."/>
        </authorList>
    </citation>
    <scope>NUCLEOTIDE SEQUENCE [LARGE SCALE GENOMIC DNA]</scope>
    <source>
        <strain evidence="3">ATCC 49882 / DSM 28221 / CCUG 30454 / Houston 1</strain>
    </source>
</reference>
<feature type="compositionally biased region" description="Basic and acidic residues" evidence="1">
    <location>
        <begin position="650"/>
        <end position="660"/>
    </location>
</feature>
<dbReference type="EnsemblBacteria" id="CAF28116">
    <property type="protein sequence ID" value="CAF28116"/>
    <property type="gene ID" value="BH13430"/>
</dbReference>
<feature type="compositionally biased region" description="Basic and acidic residues" evidence="1">
    <location>
        <begin position="419"/>
        <end position="441"/>
    </location>
</feature>
<sequence length="834" mass="95096">MKKNQPSSSTSPSVKELKKRYEQTAAEASTLHQLSAGSAPKEKKQPSSRLEELRKRYEQTASLTASQEALSARGFPKEKRQPHTQQSPEQLPIHHEQQFAVTPQQSSSQTPLYATPLPQQPVRTPPQRPPRAKDKELHKTAPQDSTPLYATPSPQQSVQTPPQRPPRAKDKELHKAASQDSTPLYATPSPHKQQPMRERAQSNTSSQDSEPLYATPLPQRHQPMRERAQSNTSNQDSEPLYATPLPQRHQPVRKRTQSNTSSQDSEPLYATPLPQRRQPVRKRTQSNTSSQDNEPLYATAAPSQSPRMEEKSVNTMQRNLLLEAYKEEIKYWCGIVYGDRLILQKRIEEIQENPALGEQLSWEVSEHPKSISKLAGKKMLGVKTKARRKAEENYLALRDTINSYVYTLKYSQQKPLHAPHTEHTRDEQQTHRTQSAEKERAPLSNQELADRIRTEPSVLYSQTEVQYWSKIVFGNPYILQYRIEDIQKNPDMGEEFSWQVANNPSLFSPLAGKRILGIKNDARRHAEASLSCLCSAIEGYADAVKQAKEDIVQEYQVQQSRQELSTEPAKQLQKQQTLSKPHKLPEHSPTDAHQETTQTSMQTEWERLGARPRTVTTHKKHTQESTLPTSHAEQKTTREQTTENQQKSLTPEKEKTPLSHKEIASRVQNDLSVQRAQIEIYNWCNIVYNNPLVLQHTTEDIKKIPMLGEELSWQVANFSTIFAPLAGKQVLGIKNNARKHAEEAIPSLCTAIDHYTEIVKQVREDIVKNHQEQSPKKDKNVKRQQSLSKPPKLPERSTEIPRHQALEASRQAQQKPSNVRSSEAEKTQKMVLAL</sequence>
<feature type="compositionally biased region" description="Polar residues" evidence="1">
    <location>
        <begin position="99"/>
        <end position="112"/>
    </location>
</feature>
<dbReference type="GeneID" id="92985955"/>
<dbReference type="OrthoDB" id="7921411at2"/>
<feature type="compositionally biased region" description="Polar residues" evidence="1">
    <location>
        <begin position="1"/>
        <end position="13"/>
    </location>
</feature>
<feature type="compositionally biased region" description="Basic and acidic residues" evidence="1">
    <location>
        <begin position="792"/>
        <end position="805"/>
    </location>
</feature>
<gene>
    <name evidence="2" type="ordered locus">BH13430</name>
</gene>
<dbReference type="RefSeq" id="WP_011181144.1">
    <property type="nucleotide sequence ID" value="NC_005956.1"/>
</dbReference>
<dbReference type="EMBL" id="BX897699">
    <property type="protein sequence ID" value="CAF28116.1"/>
    <property type="molecule type" value="Genomic_DNA"/>
</dbReference>
<feature type="compositionally biased region" description="Basic and acidic residues" evidence="1">
    <location>
        <begin position="769"/>
        <end position="778"/>
    </location>
</feature>
<feature type="compositionally biased region" description="Polar residues" evidence="1">
    <location>
        <begin position="26"/>
        <end position="36"/>
    </location>
</feature>
<feature type="compositionally biased region" description="Polar residues" evidence="1">
    <location>
        <begin position="59"/>
        <end position="69"/>
    </location>
</feature>
<evidence type="ECO:0008006" key="4">
    <source>
        <dbReference type="Google" id="ProtNLM"/>
    </source>
</evidence>
<keyword evidence="3" id="KW-1185">Reference proteome</keyword>
<dbReference type="PaxDb" id="283166-BH13430"/>
<feature type="region of interest" description="Disordered" evidence="1">
    <location>
        <begin position="1"/>
        <end position="312"/>
    </location>
</feature>
<accession>A0A0R4J737</accession>
<name>A0A0R4J737_BARHE</name>
<feature type="compositionally biased region" description="Basic and acidic residues" evidence="1">
    <location>
        <begin position="167"/>
        <end position="177"/>
    </location>
</feature>
<dbReference type="NCBIfam" id="NF033856">
    <property type="entry name" value="T4SS_effec_BID"/>
    <property type="match status" value="3"/>
</dbReference>
<feature type="compositionally biased region" description="Basic and acidic residues" evidence="1">
    <location>
        <begin position="40"/>
        <end position="58"/>
    </location>
</feature>
<dbReference type="eggNOG" id="COG2184">
    <property type="taxonomic scope" value="Bacteria"/>
</dbReference>
<feature type="compositionally biased region" description="Low complexity" evidence="1">
    <location>
        <begin position="151"/>
        <end position="161"/>
    </location>
</feature>
<feature type="compositionally biased region" description="Polar residues" evidence="1">
    <location>
        <begin position="810"/>
        <end position="821"/>
    </location>
</feature>
<feature type="region of interest" description="Disordered" evidence="1">
    <location>
        <begin position="769"/>
        <end position="834"/>
    </location>
</feature>
<proteinExistence type="predicted"/>
<dbReference type="SMR" id="A0A0R4J737"/>
<feature type="region of interest" description="Disordered" evidence="1">
    <location>
        <begin position="562"/>
        <end position="660"/>
    </location>
</feature>
<feature type="compositionally biased region" description="Basic and acidic residues" evidence="1">
    <location>
        <begin position="583"/>
        <end position="594"/>
    </location>
</feature>
<evidence type="ECO:0000313" key="2">
    <source>
        <dbReference type="EMBL" id="CAF28116.1"/>
    </source>
</evidence>
<dbReference type="KEGG" id="bhe:BH13430"/>
<dbReference type="AlphaFoldDB" id="A0A0R4J737"/>
<evidence type="ECO:0000313" key="3">
    <source>
        <dbReference type="Proteomes" id="UP000000421"/>
    </source>
</evidence>
<feature type="compositionally biased region" description="Basic and acidic residues" evidence="1">
    <location>
        <begin position="131"/>
        <end position="141"/>
    </location>
</feature>
<evidence type="ECO:0000256" key="1">
    <source>
        <dbReference type="SAM" id="MobiDB-lite"/>
    </source>
</evidence>
<protein>
    <recommendedName>
        <fullName evidence="4">BepF protein</fullName>
    </recommendedName>
</protein>
<feature type="region of interest" description="Disordered" evidence="1">
    <location>
        <begin position="413"/>
        <end position="448"/>
    </location>
</feature>